<evidence type="ECO:0000256" key="4">
    <source>
        <dbReference type="ARBA" id="ARBA00023180"/>
    </source>
</evidence>
<evidence type="ECO:0000256" key="5">
    <source>
        <dbReference type="SAM" id="SignalP"/>
    </source>
</evidence>
<feature type="signal peptide" evidence="5">
    <location>
        <begin position="1"/>
        <end position="21"/>
    </location>
</feature>
<dbReference type="GO" id="GO:0007596">
    <property type="term" value="P:blood coagulation"/>
    <property type="evidence" value="ECO:0007669"/>
    <property type="project" value="TreeGrafter"/>
</dbReference>
<dbReference type="GO" id="GO:0031012">
    <property type="term" value="C:extracellular matrix"/>
    <property type="evidence" value="ECO:0007669"/>
    <property type="project" value="TreeGrafter"/>
</dbReference>
<evidence type="ECO:0000313" key="9">
    <source>
        <dbReference type="RefSeq" id="NP_001089633.1"/>
    </source>
</evidence>
<protein>
    <submittedName>
        <fullName evidence="7">MGC116522 protein</fullName>
    </submittedName>
    <submittedName>
        <fullName evidence="9">Uncharacterized protein LOC734693 precursor</fullName>
    </submittedName>
</protein>
<dbReference type="GeneID" id="734693"/>
<dbReference type="Pfam" id="PF00094">
    <property type="entry name" value="VWD"/>
    <property type="match status" value="1"/>
</dbReference>
<evidence type="ECO:0000313" key="7">
    <source>
        <dbReference type="EMBL" id="AAH99328.1"/>
    </source>
</evidence>
<proteinExistence type="evidence at transcript level"/>
<dbReference type="InterPro" id="IPR050780">
    <property type="entry name" value="Mucin_vWF_Thrombospondin_sf"/>
</dbReference>
<reference evidence="9" key="3">
    <citation type="submission" date="2025-04" db="UniProtKB">
        <authorList>
            <consortium name="RefSeq"/>
        </authorList>
    </citation>
    <scope>IDENTIFICATION</scope>
</reference>
<keyword evidence="3" id="KW-1015">Disulfide bond</keyword>
<dbReference type="KEGG" id="xla:734693"/>
<dbReference type="GO" id="GO:0005615">
    <property type="term" value="C:extracellular space"/>
    <property type="evidence" value="ECO:0007669"/>
    <property type="project" value="TreeGrafter"/>
</dbReference>
<evidence type="ECO:0000313" key="8">
    <source>
        <dbReference type="Proteomes" id="UP000186698"/>
    </source>
</evidence>
<dbReference type="GO" id="GO:0031589">
    <property type="term" value="P:cell-substrate adhesion"/>
    <property type="evidence" value="ECO:0007669"/>
    <property type="project" value="TreeGrafter"/>
</dbReference>
<organism evidence="7">
    <name type="scientific">Xenopus laevis</name>
    <name type="common">African clawed frog</name>
    <dbReference type="NCBI Taxonomy" id="8355"/>
    <lineage>
        <taxon>Eukaryota</taxon>
        <taxon>Metazoa</taxon>
        <taxon>Chordata</taxon>
        <taxon>Craniata</taxon>
        <taxon>Vertebrata</taxon>
        <taxon>Euteleostomi</taxon>
        <taxon>Amphibia</taxon>
        <taxon>Batrachia</taxon>
        <taxon>Anura</taxon>
        <taxon>Pipoidea</taxon>
        <taxon>Pipidae</taxon>
        <taxon>Xenopodinae</taxon>
        <taxon>Xenopus</taxon>
        <taxon>Xenopus</taxon>
    </lineage>
</organism>
<comment type="subcellular location">
    <subcellularLocation>
        <location evidence="1">Secreted</location>
        <location evidence="1">Extracellular space</location>
    </subcellularLocation>
</comment>
<dbReference type="OrthoDB" id="160294at2759"/>
<accession>Q4KLA2</accession>
<reference evidence="9" key="1">
    <citation type="journal article" date="2002" name="Dev. Dyn.">
        <title>Genetic and genomic tools for Xenopus research: The NIH Xenopus initiative.</title>
        <authorList>
            <person name="Klein S.L."/>
            <person name="Strausberg R.L."/>
            <person name="Wagner L."/>
            <person name="Pontius J."/>
            <person name="Clifton S.W."/>
            <person name="Richardson P."/>
        </authorList>
    </citation>
    <scope>NUCLEOTIDE SEQUENCE</scope>
</reference>
<evidence type="ECO:0000256" key="1">
    <source>
        <dbReference type="ARBA" id="ARBA00004239"/>
    </source>
</evidence>
<evidence type="ECO:0000256" key="2">
    <source>
        <dbReference type="ARBA" id="ARBA00022525"/>
    </source>
</evidence>
<dbReference type="AlphaFoldDB" id="Q4KLA2"/>
<dbReference type="EMBL" id="BC099328">
    <property type="protein sequence ID" value="AAH99328.1"/>
    <property type="molecule type" value="mRNA"/>
</dbReference>
<dbReference type="RefSeq" id="NP_001089633.1">
    <property type="nucleotide sequence ID" value="NM_001096164.1"/>
</dbReference>
<dbReference type="DNASU" id="734693"/>
<feature type="domain" description="VWFD" evidence="6">
    <location>
        <begin position="35"/>
        <end position="205"/>
    </location>
</feature>
<sequence>MGHHTSGIWVWLALTLSISSAYDIIPGRPIDHTKSICSSWGNFNYKTFDGVIYQFPGTCNYNLATDCGDSYREFSVHIKRSTENGSPVIHQILMQIKDVTVELKRDDQTVNGVTFETPYFNYGILINEKDGYLKVDTKIGLTLTFNNEDSVMLELDASYKGKLCGLCGDYNGMPVSNEFYMNDMALTPLQFGNMQNINDPTITCSNVDETQQLNVSN</sequence>
<keyword evidence="2" id="KW-0964">Secreted</keyword>
<keyword evidence="4" id="KW-0325">Glycoprotein</keyword>
<evidence type="ECO:0000256" key="3">
    <source>
        <dbReference type="ARBA" id="ARBA00023157"/>
    </source>
</evidence>
<reference evidence="7" key="2">
    <citation type="submission" date="2005-07" db="EMBL/GenBank/DDBJ databases">
        <authorList>
            <consortium name="NIH - Xenopus Gene Collection (XGC) project"/>
        </authorList>
    </citation>
    <scope>NUCLEOTIDE SEQUENCE [LARGE SCALE MRNA]</scope>
    <source>
        <tissue evidence="7">Whole</tissue>
    </source>
</reference>
<name>Q4KLA2_XENLA</name>
<dbReference type="CTD" id="734693"/>
<dbReference type="SMART" id="SM00216">
    <property type="entry name" value="VWD"/>
    <property type="match status" value="1"/>
</dbReference>
<evidence type="ECO:0000259" key="6">
    <source>
        <dbReference type="PROSITE" id="PS51233"/>
    </source>
</evidence>
<dbReference type="Proteomes" id="UP000186698">
    <property type="component" value="Chromosome 4S"/>
</dbReference>
<gene>
    <name evidence="7" type="primary">MGC116522</name>
    <name evidence="9" type="synonym">LOC100497909.S</name>
    <name evidence="9" type="synonym">XB5761341.S</name>
</gene>
<feature type="chain" id="PRO_5033207101" evidence="5 9">
    <location>
        <begin position="22"/>
        <end position="217"/>
    </location>
</feature>
<keyword evidence="8" id="KW-1185">Reference proteome</keyword>
<dbReference type="InterPro" id="IPR001846">
    <property type="entry name" value="VWF_type-D"/>
</dbReference>
<dbReference type="PANTHER" id="PTHR11339">
    <property type="entry name" value="EXTRACELLULAR MATRIX GLYCOPROTEIN RELATED"/>
    <property type="match status" value="1"/>
</dbReference>
<dbReference type="PANTHER" id="PTHR11339:SF361">
    <property type="entry name" value="VON WILLEBRAND FACTOR"/>
    <property type="match status" value="1"/>
</dbReference>
<keyword evidence="5 9" id="KW-0732">Signal</keyword>
<dbReference type="PROSITE" id="PS51233">
    <property type="entry name" value="VWFD"/>
    <property type="match status" value="1"/>
</dbReference>